<name>A0A8J4DS41_9ACTN</name>
<dbReference type="InterPro" id="IPR045401">
    <property type="entry name" value="GAP1-M"/>
</dbReference>
<feature type="domain" description="GTPase-associated protein 1-like C-terminal" evidence="3">
    <location>
        <begin position="323"/>
        <end position="779"/>
    </location>
</feature>
<reference evidence="4" key="1">
    <citation type="submission" date="2021-01" db="EMBL/GenBank/DDBJ databases">
        <title>Whole genome shotgun sequence of Virgisporangium aliadipatigenens NBRC 105644.</title>
        <authorList>
            <person name="Komaki H."/>
            <person name="Tamura T."/>
        </authorList>
    </citation>
    <scope>NUCLEOTIDE SEQUENCE</scope>
    <source>
        <strain evidence="4">NBRC 105644</strain>
    </source>
</reference>
<accession>A0A8J4DS41</accession>
<feature type="domain" description="GTPase-associated protein 1 middle" evidence="2">
    <location>
        <begin position="156"/>
        <end position="257"/>
    </location>
</feature>
<feature type="domain" description="GTPase-associated protein 1 N-terminal" evidence="1">
    <location>
        <begin position="9"/>
        <end position="141"/>
    </location>
</feature>
<dbReference type="RefSeq" id="WP_203901816.1">
    <property type="nucleotide sequence ID" value="NZ_BOPF01000020.1"/>
</dbReference>
<evidence type="ECO:0000313" key="5">
    <source>
        <dbReference type="Proteomes" id="UP000619260"/>
    </source>
</evidence>
<comment type="caution">
    <text evidence="4">The sequence shown here is derived from an EMBL/GenBank/DDBJ whole genome shotgun (WGS) entry which is preliminary data.</text>
</comment>
<dbReference type="Pfam" id="PF20052">
    <property type="entry name" value="GAP1-C"/>
    <property type="match status" value="1"/>
</dbReference>
<dbReference type="InterPro" id="IPR049532">
    <property type="entry name" value="GAP1-like_C"/>
</dbReference>
<gene>
    <name evidence="4" type="ORF">Val02_52100</name>
</gene>
<sequence length="805" mass="88593">MTAPPSARFETLIYTDCRPGQGLQGTAGLQFQARSPDADREAMSVVQRSLLYEPPSSWMRARRPVAEYPRSFAHVADGLLATGAGVYLGREANGGREGNQLTHSVVARDPAAYRHVRPAQLFGAPFWRDEPAPSTECPPLTDDWEAGPIDAVAAQEFVRAEPDGAQRLSALLSALERVHAPDGRRVLFIAEEPDAVLHWLIAATLLMPQEHALRVGFKVFSTDPAYAVQPVVAVHPAWNSTSVRVGDDGGYVVFDLVDGGWTPVGADAHVRERVDLFVNEDPFDVVDIVELAAGTGIVDSRRAFGLGRAMMLPDRPVSDGDAEAEAEVAVAWLRDTPADLLGAHRGVLVDRLTSQVERWTLDTLRALDAVAVSGQVPADRVAPVRIALIRKELELAERTREVEAAPLPALPAGTWDATHQDEAQRLVDDTLRAGLPTETFEAVLRVAKRFGLSVDLEGLGEQANRFVDDWVGQPGLGYDPSAWPRGHEFKNILLEQLNLLVLRGYAHDVADRWWRRLIDEHRTPGSPLADAVLAAAMHGGSPAERAALTESVLRQATTATEPYSAVRAAAGALWGRHQPTTEELWRLCEMLPQGPPLPPEVFARFTNALRKSDPLRRDHLKLGRTLWRCGLFHPPEDLAALLHGDQRLGYLCDNLPSQPSRTMIAEYADDLRTYEDRLVRLHGDRLVEAMLAMRSPELVFEIVRALPDAVRGRYIDGLLRRADSGDPGIHLVTMFYLSGSLADPDAKFLDRRLVAAVSGMSDRRIKPLTSRVEKLGGSWPLLWTDVCERAKSAPRRRLWPLGGKS</sequence>
<keyword evidence="5" id="KW-1185">Reference proteome</keyword>
<dbReference type="InterPro" id="IPR045402">
    <property type="entry name" value="GAP1-N2"/>
</dbReference>
<dbReference type="Pfam" id="PF20014">
    <property type="entry name" value="GAP1-M"/>
    <property type="match status" value="1"/>
</dbReference>
<dbReference type="Pfam" id="PF20013">
    <property type="entry name" value="GAP1-N2"/>
    <property type="match status" value="1"/>
</dbReference>
<evidence type="ECO:0000259" key="2">
    <source>
        <dbReference type="Pfam" id="PF20014"/>
    </source>
</evidence>
<evidence type="ECO:0000313" key="4">
    <source>
        <dbReference type="EMBL" id="GIJ48324.1"/>
    </source>
</evidence>
<evidence type="ECO:0000259" key="3">
    <source>
        <dbReference type="Pfam" id="PF20052"/>
    </source>
</evidence>
<dbReference type="Proteomes" id="UP000619260">
    <property type="component" value="Unassembled WGS sequence"/>
</dbReference>
<organism evidence="4 5">
    <name type="scientific">Virgisporangium aliadipatigenens</name>
    <dbReference type="NCBI Taxonomy" id="741659"/>
    <lineage>
        <taxon>Bacteria</taxon>
        <taxon>Bacillati</taxon>
        <taxon>Actinomycetota</taxon>
        <taxon>Actinomycetes</taxon>
        <taxon>Micromonosporales</taxon>
        <taxon>Micromonosporaceae</taxon>
        <taxon>Virgisporangium</taxon>
    </lineage>
</organism>
<dbReference type="EMBL" id="BOPF01000020">
    <property type="protein sequence ID" value="GIJ48324.1"/>
    <property type="molecule type" value="Genomic_DNA"/>
</dbReference>
<proteinExistence type="predicted"/>
<evidence type="ECO:0000259" key="1">
    <source>
        <dbReference type="Pfam" id="PF20013"/>
    </source>
</evidence>
<protein>
    <submittedName>
        <fullName evidence="4">Uncharacterized protein</fullName>
    </submittedName>
</protein>
<dbReference type="AlphaFoldDB" id="A0A8J4DS41"/>